<dbReference type="RefSeq" id="WP_139280784.1">
    <property type="nucleotide sequence ID" value="NZ_FQZQ01000030.1"/>
</dbReference>
<feature type="compositionally biased region" description="Basic and acidic residues" evidence="1">
    <location>
        <begin position="43"/>
        <end position="60"/>
    </location>
</feature>
<accession>A0A1M6SKE7</accession>
<organism evidence="3 4">
    <name type="scientific">Shimia gijangensis</name>
    <dbReference type="NCBI Taxonomy" id="1470563"/>
    <lineage>
        <taxon>Bacteria</taxon>
        <taxon>Pseudomonadati</taxon>
        <taxon>Pseudomonadota</taxon>
        <taxon>Alphaproteobacteria</taxon>
        <taxon>Rhodobacterales</taxon>
        <taxon>Roseobacteraceae</taxon>
    </lineage>
</organism>
<evidence type="ECO:0000256" key="2">
    <source>
        <dbReference type="SAM" id="SignalP"/>
    </source>
</evidence>
<keyword evidence="4" id="KW-1185">Reference proteome</keyword>
<dbReference type="EMBL" id="FQZQ01000030">
    <property type="protein sequence ID" value="SHK45137.1"/>
    <property type="molecule type" value="Genomic_DNA"/>
</dbReference>
<evidence type="ECO:0000256" key="1">
    <source>
        <dbReference type="SAM" id="MobiDB-lite"/>
    </source>
</evidence>
<evidence type="ECO:0000313" key="4">
    <source>
        <dbReference type="Proteomes" id="UP000183982"/>
    </source>
</evidence>
<protein>
    <recommendedName>
        <fullName evidence="5">Secreted protein</fullName>
    </recommendedName>
</protein>
<keyword evidence="2" id="KW-0732">Signal</keyword>
<dbReference type="AlphaFoldDB" id="A0A1M6SKE7"/>
<feature type="chain" id="PRO_5012725945" description="Secreted protein" evidence="2">
    <location>
        <begin position="22"/>
        <end position="82"/>
    </location>
</feature>
<feature type="compositionally biased region" description="Low complexity" evidence="1">
    <location>
        <begin position="18"/>
        <end position="29"/>
    </location>
</feature>
<dbReference type="Proteomes" id="UP000183982">
    <property type="component" value="Unassembled WGS sequence"/>
</dbReference>
<dbReference type="STRING" id="1470563.SAMN05444000_13016"/>
<feature type="compositionally biased region" description="Basic and acidic residues" evidence="1">
    <location>
        <begin position="68"/>
        <end position="82"/>
    </location>
</feature>
<reference evidence="4" key="1">
    <citation type="submission" date="2016-11" db="EMBL/GenBank/DDBJ databases">
        <authorList>
            <person name="Varghese N."/>
            <person name="Submissions S."/>
        </authorList>
    </citation>
    <scope>NUCLEOTIDE SEQUENCE [LARGE SCALE GENOMIC DNA]</scope>
    <source>
        <strain evidence="4">DSM 100564</strain>
    </source>
</reference>
<feature type="region of interest" description="Disordered" evidence="1">
    <location>
        <begin position="18"/>
        <end position="82"/>
    </location>
</feature>
<gene>
    <name evidence="3" type="ORF">SAMN05444000_13016</name>
</gene>
<proteinExistence type="predicted"/>
<sequence>MFTKTTFAALAVALTASMATASTAPVSTMDAPVASTSTSYEVADTRGMDNRQDRRDDRQGCRQSEGAAGHDKRDCKQDNRNG</sequence>
<evidence type="ECO:0008006" key="5">
    <source>
        <dbReference type="Google" id="ProtNLM"/>
    </source>
</evidence>
<name>A0A1M6SKE7_9RHOB</name>
<evidence type="ECO:0000313" key="3">
    <source>
        <dbReference type="EMBL" id="SHK45137.1"/>
    </source>
</evidence>
<feature type="signal peptide" evidence="2">
    <location>
        <begin position="1"/>
        <end position="21"/>
    </location>
</feature>